<organism evidence="1 2">
    <name type="scientific">Pannus brasiliensis CCIBt3594</name>
    <dbReference type="NCBI Taxonomy" id="1427578"/>
    <lineage>
        <taxon>Bacteria</taxon>
        <taxon>Bacillati</taxon>
        <taxon>Cyanobacteriota</taxon>
        <taxon>Cyanophyceae</taxon>
        <taxon>Oscillatoriophycideae</taxon>
        <taxon>Chroococcales</taxon>
        <taxon>Microcystaceae</taxon>
        <taxon>Pannus</taxon>
    </lineage>
</organism>
<sequence>MYIIRCGEREYTNIQGIIFDKDGTLEDSREYWREVAIERVKSIESRIPGLEKSLRLAYGLRDGDLDPMGLMAVGSRRDNEIATAAYIIATGRDWWSSLAIAREGFEEVDRTVPPRLNPLYPDCQKVIRQLADAGFRLAILSADTTARVEEFVKDNGLGDCIAVAIGSDRGRSKPDPLLAIETCRELGISIANTLMVGDTVGDMEMARKAGAAGAIGISWRGDRIEGADVSIGNLEAIVAVAPFSGS</sequence>
<protein>
    <submittedName>
        <fullName evidence="1">HAD family hydrolase</fullName>
        <ecNumber evidence="1">3.-.-.-</ecNumber>
    </submittedName>
</protein>
<dbReference type="SUPFAM" id="SSF56784">
    <property type="entry name" value="HAD-like"/>
    <property type="match status" value="1"/>
</dbReference>
<dbReference type="InterPro" id="IPR006439">
    <property type="entry name" value="HAD-SF_hydro_IA"/>
</dbReference>
<dbReference type="PANTHER" id="PTHR43434">
    <property type="entry name" value="PHOSPHOGLYCOLATE PHOSPHATASE"/>
    <property type="match status" value="1"/>
</dbReference>
<reference evidence="1 2" key="1">
    <citation type="submission" date="2024-01" db="EMBL/GenBank/DDBJ databases">
        <title>Genomic insights into the taxonomy and metabolism of the cyanobacterium Pannus brasiliensis CCIBt3594.</title>
        <authorList>
            <person name="Machado M."/>
            <person name="Botero N.B."/>
            <person name="Andreote A.P.D."/>
            <person name="Feitosa A.M.T."/>
            <person name="Popin R."/>
            <person name="Sivonen K."/>
            <person name="Fiore M.F."/>
        </authorList>
    </citation>
    <scope>NUCLEOTIDE SEQUENCE [LARGE SCALE GENOMIC DNA]</scope>
    <source>
        <strain evidence="1 2">CCIBt3594</strain>
    </source>
</reference>
<dbReference type="RefSeq" id="WP_332867045.1">
    <property type="nucleotide sequence ID" value="NZ_JBAFSM010000052.1"/>
</dbReference>
<name>A0AAW9QP47_9CHRO</name>
<gene>
    <name evidence="1" type="ORF">V0288_20710</name>
</gene>
<accession>A0AAW9QP47</accession>
<dbReference type="AlphaFoldDB" id="A0AAW9QP47"/>
<keyword evidence="1" id="KW-0378">Hydrolase</keyword>
<keyword evidence="2" id="KW-1185">Reference proteome</keyword>
<dbReference type="SFLD" id="SFLDS00003">
    <property type="entry name" value="Haloacid_Dehalogenase"/>
    <property type="match status" value="1"/>
</dbReference>
<dbReference type="PANTHER" id="PTHR43434:SF1">
    <property type="entry name" value="PHOSPHOGLYCOLATE PHOSPHATASE"/>
    <property type="match status" value="1"/>
</dbReference>
<dbReference type="Gene3D" id="1.10.150.240">
    <property type="entry name" value="Putative phosphatase, domain 2"/>
    <property type="match status" value="1"/>
</dbReference>
<dbReference type="Gene3D" id="3.40.50.1000">
    <property type="entry name" value="HAD superfamily/HAD-like"/>
    <property type="match status" value="1"/>
</dbReference>
<evidence type="ECO:0000313" key="2">
    <source>
        <dbReference type="Proteomes" id="UP001328733"/>
    </source>
</evidence>
<dbReference type="InterPro" id="IPR023214">
    <property type="entry name" value="HAD_sf"/>
</dbReference>
<dbReference type="NCBIfam" id="TIGR01549">
    <property type="entry name" value="HAD-SF-IA-v1"/>
    <property type="match status" value="1"/>
</dbReference>
<dbReference type="GO" id="GO:0005829">
    <property type="term" value="C:cytosol"/>
    <property type="evidence" value="ECO:0007669"/>
    <property type="project" value="TreeGrafter"/>
</dbReference>
<proteinExistence type="predicted"/>
<dbReference type="GO" id="GO:0008967">
    <property type="term" value="F:phosphoglycolate phosphatase activity"/>
    <property type="evidence" value="ECO:0007669"/>
    <property type="project" value="TreeGrafter"/>
</dbReference>
<dbReference type="Pfam" id="PF00702">
    <property type="entry name" value="Hydrolase"/>
    <property type="match status" value="1"/>
</dbReference>
<evidence type="ECO:0000313" key="1">
    <source>
        <dbReference type="EMBL" id="MEG3439562.1"/>
    </source>
</evidence>
<dbReference type="InterPro" id="IPR023198">
    <property type="entry name" value="PGP-like_dom2"/>
</dbReference>
<dbReference type="InterPro" id="IPR050155">
    <property type="entry name" value="HAD-like_hydrolase_sf"/>
</dbReference>
<dbReference type="GO" id="GO:0006281">
    <property type="term" value="P:DNA repair"/>
    <property type="evidence" value="ECO:0007669"/>
    <property type="project" value="TreeGrafter"/>
</dbReference>
<dbReference type="SFLD" id="SFLDG01129">
    <property type="entry name" value="C1.5:_HAD__Beta-PGM__Phosphata"/>
    <property type="match status" value="1"/>
</dbReference>
<dbReference type="InterPro" id="IPR036412">
    <property type="entry name" value="HAD-like_sf"/>
</dbReference>
<comment type="caution">
    <text evidence="1">The sequence shown here is derived from an EMBL/GenBank/DDBJ whole genome shotgun (WGS) entry which is preliminary data.</text>
</comment>
<dbReference type="EMBL" id="JBAFSM010000052">
    <property type="protein sequence ID" value="MEG3439562.1"/>
    <property type="molecule type" value="Genomic_DNA"/>
</dbReference>
<dbReference type="Proteomes" id="UP001328733">
    <property type="component" value="Unassembled WGS sequence"/>
</dbReference>
<dbReference type="EC" id="3.-.-.-" evidence="1"/>